<evidence type="ECO:0000256" key="1">
    <source>
        <dbReference type="ARBA" id="ARBA00004651"/>
    </source>
</evidence>
<dbReference type="OrthoDB" id="139172at2"/>
<feature type="transmembrane region" description="Helical" evidence="8">
    <location>
        <begin position="391"/>
        <end position="418"/>
    </location>
</feature>
<keyword evidence="10" id="KW-1185">Reference proteome</keyword>
<keyword evidence="7" id="KW-0808">Transferase</keyword>
<evidence type="ECO:0000256" key="8">
    <source>
        <dbReference type="SAM" id="Phobius"/>
    </source>
</evidence>
<protein>
    <submittedName>
        <fullName evidence="9">MBOAT family protein</fullName>
    </submittedName>
</protein>
<dbReference type="PIRSF" id="PIRSF016636">
    <property type="entry name" value="AlgI_DltB"/>
    <property type="match status" value="1"/>
</dbReference>
<comment type="subcellular location">
    <subcellularLocation>
        <location evidence="1">Cell membrane</location>
        <topology evidence="1">Multi-pass membrane protein</topology>
    </subcellularLocation>
</comment>
<dbReference type="InterPro" id="IPR024194">
    <property type="entry name" value="Ac/AlaTfrase_AlgI/DltB"/>
</dbReference>
<keyword evidence="4 8" id="KW-0812">Transmembrane</keyword>
<dbReference type="GO" id="GO:0016746">
    <property type="term" value="F:acyltransferase activity"/>
    <property type="evidence" value="ECO:0007669"/>
    <property type="project" value="UniProtKB-KW"/>
</dbReference>
<name>A0A4R9GH24_9LEPT</name>
<feature type="transmembrane region" description="Helical" evidence="8">
    <location>
        <begin position="6"/>
        <end position="24"/>
    </location>
</feature>
<dbReference type="AlphaFoldDB" id="A0A4R9GH24"/>
<feature type="transmembrane region" description="Helical" evidence="8">
    <location>
        <begin position="85"/>
        <end position="106"/>
    </location>
</feature>
<dbReference type="PANTHER" id="PTHR13285">
    <property type="entry name" value="ACYLTRANSFERASE"/>
    <property type="match status" value="1"/>
</dbReference>
<evidence type="ECO:0000256" key="4">
    <source>
        <dbReference type="ARBA" id="ARBA00022692"/>
    </source>
</evidence>
<evidence type="ECO:0000256" key="7">
    <source>
        <dbReference type="PIRNR" id="PIRNR016636"/>
    </source>
</evidence>
<keyword evidence="3 7" id="KW-1003">Cell membrane</keyword>
<gene>
    <name evidence="9" type="ORF">EHO60_07110</name>
</gene>
<evidence type="ECO:0000256" key="6">
    <source>
        <dbReference type="ARBA" id="ARBA00023136"/>
    </source>
</evidence>
<comment type="similarity">
    <text evidence="2 7">Belongs to the membrane-bound acyltransferase family.</text>
</comment>
<accession>A0A4R9GH24</accession>
<dbReference type="PIRSF" id="PIRSF500217">
    <property type="entry name" value="AlgI"/>
    <property type="match status" value="1"/>
</dbReference>
<organism evidence="9 10">
    <name type="scientific">Leptospira fletcheri</name>
    <dbReference type="NCBI Taxonomy" id="2484981"/>
    <lineage>
        <taxon>Bacteria</taxon>
        <taxon>Pseudomonadati</taxon>
        <taxon>Spirochaetota</taxon>
        <taxon>Spirochaetia</taxon>
        <taxon>Leptospirales</taxon>
        <taxon>Leptospiraceae</taxon>
        <taxon>Leptospira</taxon>
    </lineage>
</organism>
<dbReference type="GO" id="GO:0042121">
    <property type="term" value="P:alginic acid biosynthetic process"/>
    <property type="evidence" value="ECO:0007669"/>
    <property type="project" value="InterPro"/>
</dbReference>
<sequence>MLFNTFVFLLFFILVYTVFLGLGLWAKRHSWAARGQNLWLLAASYFFYGWWDWIFLILIVLSTLVDYVAALGIEGNTDRKRKRIFLFFSILSNLGILFTMKYFNFFADSMVHQWNSLAGFLGWETIGGNGSFLLKSVILPVGISFYTFQTMSYTIDVYKGQIRAEKDFFDFALFVTYFPQLVAGPIERAGDLLPQLKKPKFPDTGILLEGIWDVLLGYFLKVYVADNLGPLVDQIYFPNKEAYLAHPDHALGMGGGQVLVATLGFLIQIYCDFAGYSFIALGVSRFLGVQLTVNFETPEYSATPIELWTRWHVTLNRWFREYVYFPLGGNRTSRAKQIRNILIVFGLSGLWHGANWTFVTWGLLNGIFTVVYMIILWNFPPSNSSVPSPAWIRIPAAVGSRLLTFLLFALSAVAFRAYDTHHMLLLYSQIFSPWNLTEQVNGVLSVSHYLGEMLRIALPLLIVDYFVYTRKDRYFLLKKGAWLQAAVFILLFGTVVLKGIFGKEVIYFAF</sequence>
<keyword evidence="5 8" id="KW-1133">Transmembrane helix</keyword>
<feature type="transmembrane region" description="Helical" evidence="8">
    <location>
        <begin position="168"/>
        <end position="186"/>
    </location>
</feature>
<dbReference type="InterPro" id="IPR004299">
    <property type="entry name" value="MBOAT_fam"/>
</dbReference>
<evidence type="ECO:0000256" key="3">
    <source>
        <dbReference type="ARBA" id="ARBA00022475"/>
    </source>
</evidence>
<dbReference type="GO" id="GO:0005886">
    <property type="term" value="C:plasma membrane"/>
    <property type="evidence" value="ECO:0007669"/>
    <property type="project" value="UniProtKB-SubCell"/>
</dbReference>
<evidence type="ECO:0000313" key="10">
    <source>
        <dbReference type="Proteomes" id="UP000298458"/>
    </source>
</evidence>
<keyword evidence="7" id="KW-0012">Acyltransferase</keyword>
<evidence type="ECO:0000256" key="2">
    <source>
        <dbReference type="ARBA" id="ARBA00010323"/>
    </source>
</evidence>
<comment type="caution">
    <text evidence="9">The sequence shown here is derived from an EMBL/GenBank/DDBJ whole genome shotgun (WGS) entry which is preliminary data.</text>
</comment>
<dbReference type="InterPro" id="IPR028362">
    <property type="entry name" value="AlgI"/>
</dbReference>
<feature type="transmembrane region" description="Helical" evidence="8">
    <location>
        <begin position="54"/>
        <end position="73"/>
    </location>
</feature>
<dbReference type="PANTHER" id="PTHR13285:SF18">
    <property type="entry name" value="PROTEIN-CYSTEINE N-PALMITOYLTRANSFERASE RASP"/>
    <property type="match status" value="1"/>
</dbReference>
<evidence type="ECO:0000256" key="5">
    <source>
        <dbReference type="ARBA" id="ARBA00022989"/>
    </source>
</evidence>
<feature type="transmembrane region" description="Helical" evidence="8">
    <location>
        <begin position="126"/>
        <end position="148"/>
    </location>
</feature>
<dbReference type="RefSeq" id="WP_135767437.1">
    <property type="nucleotide sequence ID" value="NZ_RQET01000004.1"/>
</dbReference>
<proteinExistence type="inferred from homology"/>
<dbReference type="Proteomes" id="UP000298458">
    <property type="component" value="Unassembled WGS sequence"/>
</dbReference>
<feature type="transmembrane region" description="Helical" evidence="8">
    <location>
        <begin position="360"/>
        <end position="379"/>
    </location>
</feature>
<evidence type="ECO:0000313" key="9">
    <source>
        <dbReference type="EMBL" id="TGK12034.1"/>
    </source>
</evidence>
<reference evidence="9" key="1">
    <citation type="journal article" date="2019" name="PLoS Negl. Trop. Dis.">
        <title>Revisiting the worldwide diversity of Leptospira species in the environment.</title>
        <authorList>
            <person name="Vincent A.T."/>
            <person name="Schiettekatte O."/>
            <person name="Bourhy P."/>
            <person name="Veyrier F.J."/>
            <person name="Picardeau M."/>
        </authorList>
    </citation>
    <scope>NUCLEOTIDE SEQUENCE [LARGE SCALE GENOMIC DNA]</scope>
    <source>
        <strain evidence="9">SSW15</strain>
    </source>
</reference>
<dbReference type="Pfam" id="PF03062">
    <property type="entry name" value="MBOAT"/>
    <property type="match status" value="1"/>
</dbReference>
<dbReference type="InterPro" id="IPR051085">
    <property type="entry name" value="MB_O-acyltransferase"/>
</dbReference>
<feature type="transmembrane region" description="Helical" evidence="8">
    <location>
        <begin position="480"/>
        <end position="501"/>
    </location>
</feature>
<dbReference type="EMBL" id="RQET01000004">
    <property type="protein sequence ID" value="TGK12034.1"/>
    <property type="molecule type" value="Genomic_DNA"/>
</dbReference>
<keyword evidence="6 7" id="KW-0472">Membrane</keyword>